<comment type="subunit">
    <text evidence="1">Component of the lipopolysaccharide transport and assembly complex.</text>
</comment>
<dbReference type="InterPro" id="IPR020889">
    <property type="entry name" value="LipoPS_assembly_LptD"/>
</dbReference>
<evidence type="ECO:0000313" key="4">
    <source>
        <dbReference type="Proteomes" id="UP001203284"/>
    </source>
</evidence>
<dbReference type="EMBL" id="JALKCH010000001">
    <property type="protein sequence ID" value="MCK0195427.1"/>
    <property type="molecule type" value="Genomic_DNA"/>
</dbReference>
<dbReference type="PANTHER" id="PTHR30189">
    <property type="entry name" value="LPS-ASSEMBLY PROTEIN"/>
    <property type="match status" value="1"/>
</dbReference>
<comment type="caution">
    <text evidence="1">Lacks conserved residue(s) required for the propagation of feature annotation.</text>
</comment>
<keyword evidence="4" id="KW-1185">Reference proteome</keyword>
<organism evidence="3 4">
    <name type="scientific">Ancylobacter crimeensis</name>
    <dbReference type="NCBI Taxonomy" id="2579147"/>
    <lineage>
        <taxon>Bacteria</taxon>
        <taxon>Pseudomonadati</taxon>
        <taxon>Pseudomonadota</taxon>
        <taxon>Alphaproteobacteria</taxon>
        <taxon>Hyphomicrobiales</taxon>
        <taxon>Xanthobacteraceae</taxon>
        <taxon>Ancylobacter</taxon>
    </lineage>
</organism>
<protein>
    <recommendedName>
        <fullName evidence="1">LPS-assembly protein LptD</fullName>
    </recommendedName>
</protein>
<comment type="similarity">
    <text evidence="1">Belongs to the LptD family.</text>
</comment>
<comment type="caution">
    <text evidence="3">The sequence shown here is derived from an EMBL/GenBank/DDBJ whole genome shotgun (WGS) entry which is preliminary data.</text>
</comment>
<dbReference type="Pfam" id="PF04453">
    <property type="entry name" value="LptD"/>
    <property type="match status" value="1"/>
</dbReference>
<evidence type="ECO:0000256" key="1">
    <source>
        <dbReference type="HAMAP-Rule" id="MF_01411"/>
    </source>
</evidence>
<dbReference type="Gene3D" id="2.60.450.10">
    <property type="entry name" value="Lipopolysaccharide (LPS) transport protein A like domain"/>
    <property type="match status" value="1"/>
</dbReference>
<keyword evidence="1" id="KW-0732">Signal</keyword>
<dbReference type="HAMAP" id="MF_01411">
    <property type="entry name" value="LPS_assembly_LptD"/>
    <property type="match status" value="1"/>
</dbReference>
<dbReference type="PANTHER" id="PTHR30189:SF1">
    <property type="entry name" value="LPS-ASSEMBLY PROTEIN LPTD"/>
    <property type="match status" value="1"/>
</dbReference>
<dbReference type="InterPro" id="IPR007543">
    <property type="entry name" value="LptD_C"/>
</dbReference>
<accession>A0ABT0D665</accession>
<sequence length="813" mass="89848">MKVGSVSAGQPRHLSRQRIAGRASLVCWLFSIVGLATLGAVLPAVPALAQKGSGATTELLQKRQVDPNAKMMLSADQLVYDYRNDQVQALGNVQIYYDGAVVEAKKIVYERGTKRLRAEGDVRLTDKDGKVITADNLDLSQDFADGFVNSLRVDTPDNMHFVATQAQRSGGDTTSFTQGSYTPCTPCKTDVTKPPLWQIKAARIIHKEKEQTIYFENASFEFLGIPIAWFPYFEAPDPSVKRKSGFLIPKFLSSSKLGVGMTVPYFWNIAPNMDVTFSPLLTSKQGVLMDAEFRHRLETGTYSIRAAGIDQLDPSAFGSDPGNRDTRGLVETHGKFNLNEQWYWGWDGYLLSDRTFLSDYSLENVGSRVATSQIFLVGQGDRSYFDARVQQFYGLTVYDVQDQQAIAAPVIDYSKVLSQSVFGGQFSYNFNFTNISRSDIDARATSAAYEIVDNSRGASNECNLTLATTPSADCLLRGMAGTYSRLSGQADWRRTMTDPLGQMWTPFANVRVDVASIDSDADNAPWLAAGDSDLIRAMPAVGLEYRYPFISVESWGTQTIQPIAQVVVRPDETEIGRFPNEDAQSLVFDDTNLFSLSKYSGYDRVEGGTRANVGVQYTANMNSGGRVDALFGQSYQLAGKNSYAYYDMANTGADSGLQDDVSDYVARLVVAPVSNFSFTTRYRFDHDTMDLKRFEVQGDTTIDKLHLSALYGQYDPQPLLGYYQLREGVVGAADYKINDRWSLSTSLRYDLALDQVDAATLGVKYMNDCIGVALTYISSYTEGTNRERDNKVLMTITLRTLGEAGFSTGLGSN</sequence>
<evidence type="ECO:0000259" key="2">
    <source>
        <dbReference type="Pfam" id="PF04453"/>
    </source>
</evidence>
<name>A0ABT0D665_9HYPH</name>
<proteinExistence type="inferred from homology"/>
<gene>
    <name evidence="1" type="primary">lptD</name>
    <name evidence="3" type="ORF">MWN34_00715</name>
</gene>
<dbReference type="RefSeq" id="WP_247025713.1">
    <property type="nucleotide sequence ID" value="NZ_JALKCH010000001.1"/>
</dbReference>
<dbReference type="InterPro" id="IPR050218">
    <property type="entry name" value="LptD"/>
</dbReference>
<reference evidence="3 4" key="1">
    <citation type="submission" date="2022-04" db="EMBL/GenBank/DDBJ databases">
        <authorList>
            <person name="Grouzdev D.S."/>
            <person name="Pantiukh K.S."/>
            <person name="Krutkina M.S."/>
        </authorList>
    </citation>
    <scope>NUCLEOTIDE SEQUENCE [LARGE SCALE GENOMIC DNA]</scope>
    <source>
        <strain evidence="3 4">6x-1</strain>
    </source>
</reference>
<comment type="function">
    <text evidence="1">Involved in the assembly of lipopolysaccharide (LPS) at the surface of the outer membrane.</text>
</comment>
<dbReference type="Proteomes" id="UP001203284">
    <property type="component" value="Unassembled WGS sequence"/>
</dbReference>
<keyword evidence="1" id="KW-0472">Membrane</keyword>
<evidence type="ECO:0000313" key="3">
    <source>
        <dbReference type="EMBL" id="MCK0195427.1"/>
    </source>
</evidence>
<comment type="subcellular location">
    <subcellularLocation>
        <location evidence="1">Cell outer membrane</location>
    </subcellularLocation>
</comment>
<feature type="domain" description="LptD C-terminal" evidence="2">
    <location>
        <begin position="326"/>
        <end position="709"/>
    </location>
</feature>
<keyword evidence="1" id="KW-0998">Cell outer membrane</keyword>